<feature type="compositionally biased region" description="Polar residues" evidence="1">
    <location>
        <begin position="3650"/>
        <end position="3664"/>
    </location>
</feature>
<keyword evidence="3" id="KW-1185">Reference proteome</keyword>
<feature type="region of interest" description="Disordered" evidence="1">
    <location>
        <begin position="1214"/>
        <end position="1244"/>
    </location>
</feature>
<feature type="compositionally biased region" description="Basic and acidic residues" evidence="1">
    <location>
        <begin position="4305"/>
        <end position="4326"/>
    </location>
</feature>
<feature type="region of interest" description="Disordered" evidence="1">
    <location>
        <begin position="2464"/>
        <end position="2488"/>
    </location>
</feature>
<feature type="region of interest" description="Disordered" evidence="1">
    <location>
        <begin position="2643"/>
        <end position="2695"/>
    </location>
</feature>
<feature type="region of interest" description="Disordered" evidence="1">
    <location>
        <begin position="887"/>
        <end position="927"/>
    </location>
</feature>
<feature type="region of interest" description="Disordered" evidence="1">
    <location>
        <begin position="3978"/>
        <end position="4087"/>
    </location>
</feature>
<feature type="region of interest" description="Disordered" evidence="1">
    <location>
        <begin position="1267"/>
        <end position="1287"/>
    </location>
</feature>
<evidence type="ECO:0000313" key="3">
    <source>
        <dbReference type="Proteomes" id="UP000594454"/>
    </source>
</evidence>
<feature type="compositionally biased region" description="Basic residues" evidence="1">
    <location>
        <begin position="142"/>
        <end position="155"/>
    </location>
</feature>
<feature type="compositionally biased region" description="Basic and acidic residues" evidence="1">
    <location>
        <begin position="4054"/>
        <end position="4087"/>
    </location>
</feature>
<feature type="region of interest" description="Disordered" evidence="1">
    <location>
        <begin position="1"/>
        <end position="51"/>
    </location>
</feature>
<proteinExistence type="predicted"/>
<feature type="region of interest" description="Disordered" evidence="1">
    <location>
        <begin position="3633"/>
        <end position="3664"/>
    </location>
</feature>
<sequence length="4654" mass="526695">MKKSHGLSSDEDETSPERNTRGRHTTRRRHTDTDLDNNDPGHSRFSEVDNLNTSLTFPYVSHESARTTAPLEVDDAKECSSGLNSSPTFGQLKKLSNQPNKLDDSTDISPDNTEAFIGNIRPNPQIHVESADPKVKQLENSRKHRKRKYKKRTTRRSPGAATNTMRTYVNPNFLSRTVSEVCISSANLASDETNETSPLEALKQEENDSVNSQSSTTNSHFLRPKNPERRERSPAGSELESSEENRALGIRNQIQPCACSKCGKRLRPFEALGSSDNRENVQPPDHDTAYEVHQTQEYTRLIRGFFQSGLTKRSSSYNKHVEGPFLCDHDKHGDHRLHRGMHGRKCSCRSQSKKFRKPPAENNTKAPKLSSDESLERRRSQFRSGSREPMDASRKASADSNHRSSIDAKRASRCSCRVCKGRKDRALCNKNSNVEAWYGPRKVDSDREQYLSKTDTEKSLLRTGDAPRESKKLVNFSENSETSDPEEKVSRTCKCGLLNTTRKDSKTCSCAIPRPVLHRSDTSARVKPSTISKGSWMESRSNSAQIKPSKCSGITANNSYVKQEQIRGTPPNKCKCIKCRRRSEFVSPPPTSRTEDGGRRSSGQIKPSESSKVMVSVDVDTVQEQVKRAPPNKCKCAKCRGRSELSPPPVMEDVSRHSSGQTKPIKSSARITNVDGGTVQKQGTQTPPNKCRCAKCSRKSEFCQPPITSQVEDGSRHSRGQLRPSKVAEPTKNVYTDNTRTPSIKCNCNRCKQKSDTTQPLSKPPQDTPKGKECLCSSCGRKRRPSSEMPPSCTEESPPKPETEPKSSEEPKRQQSESSLPTPITSSLLAPIVPPPPTPAQLTSSDENEINRPSSTEFLDGVKPEPHTPNCICSICIDKSKCGITPPKKDEPVPVETKPFDRTQIPQHPSNPAVIEPTTSQSEEPCPCMQCENRRRDLKCETLDLVRTKSKSVIGLLQRPRIPSRVHTSIKPREEKGIHTYDCTCKICQEQDKHPIEEKKKKWRLPWSSAHPIELKPKPEPAQIKPWKVSEIFRHPRIPANPPKPREPSEVYLPPKIDDKCPCEKDRILTDKVETKHSSIADICRKPRLTPPIDQEPSFSRIFGDHAKDCKCKKCEDRAKCQIDVACHRPESVQTKSSGLLELLRHPRIPNAIDSEEKEVPVKTKSNPELISWKRERVDLQKSTSCPCVKCSDDKLPESKVHLKPVSIQSIIQHHPRIPQPIDNKRKSSRLESKEDKLRRRPSMESVDIKPIEHSPNCICQACTSQSNYEPEPSYDSSKVTTSSRRPEALCQRPRLPILMDFRPPKSVKPERDSCTCEREIITQSKIVTKRTSITTLLQRPRIPLLLNNKPKRSQSIDYLTVKRKTLTQTLQKPRLSSYTPTCSRIYHEEHHRKCKCTICVEPAECLLPPDGIEEASSTCEPPTKPQEVEVKPWYVSNILQHPRIPNAIDDKPAKIRSETGYAEVCPCSEKSSKKRKTGTRFHSFPSLRGSGPDEFPIQIKRPSISDLCRAPRILGYEPKPLECQCETVCLDKSKCQPPRKAEEHSIETKPLEIGRILQRPRIPVGIDGKVIGKTEPVKTKPICSKEEICPCKEDAHKDEFPLWRGTGSTEMCHSSVDSILKKPWNVINILQRPRIPFQEKSVRKCICTECEDPALCTHAEKPGPEPINVKRQDLSQICQHPRIPNAIDSEPVQQATPVCTKKEKETCPCDTPRIECESPSIDQKSSESVITKPRNIANIFQHPRIPFQEIPSKTCDCTKCEEAVPCKHSQTLRPEPVLLKQEDIFKVFQHPRILNSIDTRLVKEPKHCEKETCPCQNEKARNPCILDFIGRPRIPQNTSERPKEPKHKNENPVLIKPRNIANIFQHPRLHFQEMPPEDCVCTKLEGTEECKPIKEKSSDPVRTKSNDFLNMFQRPRIPRSVDYNRTLQTTPVQVSKNEKCPCVCESPKRSMSFDFCQKPRIPQVIDSKERKSRKSYSEPVLTKPRNISHVFQHPRIPFHEMPMKSCNCTKCGEPAPCKHSNKQQPEAVITKRNEISKMFQHPRIPSPIDTHPPKEPKPQIDQDEGCTCKCEKPHTPLSLEFCQRPRIPQMIDTKERLPPSESSDSVIVKPVNIASVFQHPRIPFQEAPAKKCICTKCGEDSPCHHTDKEHKSNISTKPTNISKLFQHPRIPSIIGTHLPKEVIPRTDEDESCPCEKPKTQFSFEFCQRPRIPQPINTKEKKPPTERPDSVLRKTTDITSILQRPRIPFQEMPVEECSCSKAGDPEKCKHKKQKVCQPVTTKSPDSSKMFQHPRIPHSVDYNATSQKSPVQVSKGEKCPCVCESPKRSMSFDFCQKPRIPRAIDVKSKEPKKSCSEPILTKPRSASNVFQHPRIPFQEMPVKPCTCTKCGEPSPCQHAKRKPYEPVTTKHSDVSKMFQHPRIPSAINVRPPKGATSRSNEDEPCPCDKPKTPFSFEFCQRPRIPQPINTKERQPSSESSNSVLLKPTDITRIFQRPRIPFQEVPAKECLPTEDGDVEKCKHTKRKNSDHMRTKSNDFLKVFRHPRIPSSVDYNPVLPKSPVQISKSEKCPCSSDSPKRSKSFDFCQKPRIPQPIDNKERKPKKSRSDPALIKPRSVASIFQHPRIPFQEIPAKACTCSKFEEPCKHSQGKKSKPVKTKRGDVSQMFRHPRIPSAVDTRPPKQAEPHSDDDESSSCKCGIPKSPFSFDFCQRPRIPQSIDTKERKPVAKSSDLLIKPANIANIFQHSRIPFQEGPAKKCTCTKHDDPGEHTNEEYQRNVSTKSIDISSIFQRPRILNAIDTKRKSEEEPKECPCSPEKTENIISRIVRTKPFSVFSLFQHPRIPIQTTWRSIPEESGELNGPCLCGRKSKERNICPDVLSPTADNCKRRPSTVSTKPWNLLKVFQHPRIPIPIDYRVLREPTSGKPHPDLQSEPSCLCAQESKKPNKLSRQVLTKSSTIASIFQHPRIPGITGVFRHPKNCPCDACSSRVHRRSTITSLEMKPCQTTKRATAGQIKTRYSNISSIFRRPRILNQMDHPKKIPPCRCHFCAESKHSLIAPSQSKLSTGPKREKSKPFNMSRIFQHPRIPVAVNRNFSNCDENRQCSCDDPCDYHKHQEKRKKQLDRAHLTANSSSIRRRQSHIKTRPSYLVNMFQHPRISAIDFGAKTPKGQDRSRCSCHDQEEEWSKSSSLSCPYQENKKPVFEPTVRTKPFNFSNVYQKPRILGPIDTKTVAEPKCPCYEYSDKDKPKSEKPTKDSINTDSVQVKSQSVWSIFQHPRIPSQIQPYAIHPNRHHPEYCECINCRTSKKRKSETTTKRVTLSAIFQRPRILNAIDTKRFVHKTCVCDICKDRQICEVIYDKKRKQRDKCMNQEMSNSNVEEHRRHAAGQTDVRSSIIKTAGFAHPVDLKPHLQLTDPDRRTCNCEVCEGKVHCTQERQEPPNLIRHKVERKPKDKTKIHICGDCKRATEEGNGVQPQPISAEVHSEQKSCCCKICQDRSTCLNAKTPLPRPLTQHKVDVKPKEPKPVKPQGQCTCDNCQRDGLCEYKRHAGGGVLPPCSEGKRPLPEPFIQHETKVKPQESEPKESKPEVLNTKFPEDSGRRQCQCDSCKRGNLCDHSRQPAGEVVPTQDYKVPVETSKVDDPKSVPDTQGKPISNETKSQISNVRTRPPREGCNCRICKEKSKCFQIKPQLPEALIQHKVEIKPKESKPKEPKSEVAGKRKGQCLCDSCKRGDLCERIRKTAGEVLPTHGFKELVQTIKTTEITPATQGKLIDKEEKPRTHDLQTGAWMEGYNCRICKEKCSQLKAPLPKPLIQHEVDIKPKEPKVKESKSDVPKPINCIPDEQKRDCTCDNCMKGKQCERSRHSAGEALPTNVPTSERIKSKADIQEKAIENETKPGISDVHSEVPRQGCNCKVCKDKSKCSQSKTPLPEPLIQYGVEVKPKEPKLESKDIKPKDSTFKDGKGQCTCDSCKRGDLCERSRKPAGETLPTHGYKVPMETSKASEPASIPNTQVKPTKDEVEARHSDPQSRVPRGDCNCSQCAQRRASPPTPLTQHKVEIKPSEPKPMEPKANDPKPKDHISKEPEDRCKCDSCKRGEMCERLRQTAGESLPVKGCKDPVQIEKTPELIPYIQGKPTENELKKENPKIQNVPPREGCNCRICKEKSKCSQSKVPLPTPLIQHKVEVKPKESKPKEPKVKASKIVDFTPKDRNGQCSCDSCKRGDLCERSRKPAGEDPPPYVQTTKVPESTSSIQEKPVDDTTKHKIPNVQSRIPREGCHCRICKEKSKCSQSKAALPEPLIQNQVEVKPKDPKPKEPKPGVLKSKDCTSNDQKGQCTCDSCKKGNSCERTRQPAGETIPTQRYKELVDTNKIGELKPNIQVITIDDIPKPQTPNVQSRVPREGCNCRICKEKSKCSQSKMPLPVPLIQHMVEVKPKEPKPKEPKPLRLNTTEFISKKEKEQCTCDSCKKGDLCEKSRKSAGGVPSELPIDSNMEHLTDKPKCDLHIPEQEFCSCNTCKSKRIPSKAQEDHYYNEQSRPQGMQEYDKPGPSSELIRQQTCPCHGKKQCPHQLNDPAKSQSPLAIVAPNIPSKTHSQPSSLKEASKHKTCHCKKCMEGSSCKRFVWSTNNILWTHLESDIHDVKELYVAVPKSMECLA</sequence>
<feature type="region of interest" description="Disordered" evidence="1">
    <location>
        <begin position="645"/>
        <end position="667"/>
    </location>
</feature>
<feature type="region of interest" description="Disordered" evidence="1">
    <location>
        <begin position="77"/>
        <end position="113"/>
    </location>
</feature>
<feature type="region of interest" description="Disordered" evidence="1">
    <location>
        <begin position="3116"/>
        <end position="3142"/>
    </location>
</feature>
<feature type="region of interest" description="Disordered" evidence="1">
    <location>
        <begin position="521"/>
        <end position="550"/>
    </location>
</feature>
<accession>A0A7R8V5G4</accession>
<protein>
    <submittedName>
        <fullName evidence="2">Uncharacterized protein</fullName>
    </submittedName>
</protein>
<feature type="compositionally biased region" description="Polar residues" evidence="1">
    <location>
        <begin position="209"/>
        <end position="220"/>
    </location>
</feature>
<feature type="compositionally biased region" description="Basic and acidic residues" evidence="1">
    <location>
        <begin position="4014"/>
        <end position="4026"/>
    </location>
</feature>
<evidence type="ECO:0000313" key="2">
    <source>
        <dbReference type="EMBL" id="CAD7092005.1"/>
    </source>
</evidence>
<feature type="compositionally biased region" description="Polar residues" evidence="1">
    <location>
        <begin position="81"/>
        <end position="100"/>
    </location>
</feature>
<feature type="compositionally biased region" description="Polar residues" evidence="1">
    <location>
        <begin position="840"/>
        <end position="857"/>
    </location>
</feature>
<gene>
    <name evidence="2" type="ORF">HERILL_LOCUS14397</name>
</gene>
<feature type="compositionally biased region" description="Low complexity" evidence="1">
    <location>
        <begin position="816"/>
        <end position="831"/>
    </location>
</feature>
<feature type="region of interest" description="Disordered" evidence="1">
    <location>
        <begin position="336"/>
        <end position="404"/>
    </location>
</feature>
<feature type="compositionally biased region" description="Polar residues" evidence="1">
    <location>
        <begin position="1267"/>
        <end position="1284"/>
    </location>
</feature>
<feature type="compositionally biased region" description="Basic and acidic residues" evidence="1">
    <location>
        <begin position="3570"/>
        <end position="3586"/>
    </location>
</feature>
<dbReference type="InParanoid" id="A0A7R8V5G4"/>
<dbReference type="Proteomes" id="UP000594454">
    <property type="component" value="Chromosome 6"/>
</dbReference>
<feature type="compositionally biased region" description="Polar residues" evidence="1">
    <location>
        <begin position="657"/>
        <end position="667"/>
    </location>
</feature>
<feature type="compositionally biased region" description="Basic and acidic residues" evidence="1">
    <location>
        <begin position="797"/>
        <end position="815"/>
    </location>
</feature>
<organism evidence="2 3">
    <name type="scientific">Hermetia illucens</name>
    <name type="common">Black soldier fly</name>
    <dbReference type="NCBI Taxonomy" id="343691"/>
    <lineage>
        <taxon>Eukaryota</taxon>
        <taxon>Metazoa</taxon>
        <taxon>Ecdysozoa</taxon>
        <taxon>Arthropoda</taxon>
        <taxon>Hexapoda</taxon>
        <taxon>Insecta</taxon>
        <taxon>Pterygota</taxon>
        <taxon>Neoptera</taxon>
        <taxon>Endopterygota</taxon>
        <taxon>Diptera</taxon>
        <taxon>Brachycera</taxon>
        <taxon>Stratiomyomorpha</taxon>
        <taxon>Stratiomyidae</taxon>
        <taxon>Hermetiinae</taxon>
        <taxon>Hermetia</taxon>
    </lineage>
</organism>
<feature type="compositionally biased region" description="Basic and acidic residues" evidence="1">
    <location>
        <begin position="4217"/>
        <end position="4232"/>
    </location>
</feature>
<feature type="region of interest" description="Disordered" evidence="1">
    <location>
        <begin position="585"/>
        <end position="615"/>
    </location>
</feature>
<feature type="region of interest" description="Disordered" evidence="1">
    <location>
        <begin position="4524"/>
        <end position="4550"/>
    </location>
</feature>
<feature type="compositionally biased region" description="Basic residues" evidence="1">
    <location>
        <begin position="336"/>
        <end position="357"/>
    </location>
</feature>
<feature type="compositionally biased region" description="Basic and acidic residues" evidence="1">
    <location>
        <begin position="132"/>
        <end position="141"/>
    </location>
</feature>
<feature type="compositionally biased region" description="Polar residues" evidence="1">
    <location>
        <begin position="4239"/>
        <end position="4252"/>
    </location>
</feature>
<dbReference type="EMBL" id="LR899014">
    <property type="protein sequence ID" value="CAD7092005.1"/>
    <property type="molecule type" value="Genomic_DNA"/>
</dbReference>
<feature type="compositionally biased region" description="Polar residues" evidence="1">
    <location>
        <begin position="601"/>
        <end position="613"/>
    </location>
</feature>
<feature type="compositionally biased region" description="Basic and acidic residues" evidence="1">
    <location>
        <begin position="4180"/>
        <end position="4196"/>
    </location>
</feature>
<feature type="compositionally biased region" description="Polar residues" evidence="1">
    <location>
        <begin position="529"/>
        <end position="550"/>
    </location>
</feature>
<feature type="region of interest" description="Disordered" evidence="1">
    <location>
        <begin position="3368"/>
        <end position="3387"/>
    </location>
</feature>
<feature type="region of interest" description="Disordered" evidence="1">
    <location>
        <begin position="2549"/>
        <end position="2616"/>
    </location>
</feature>
<feature type="region of interest" description="Disordered" evidence="1">
    <location>
        <begin position="4177"/>
        <end position="4268"/>
    </location>
</feature>
<feature type="compositionally biased region" description="Basic residues" evidence="1">
    <location>
        <begin position="21"/>
        <end position="30"/>
    </location>
</feature>
<feature type="compositionally biased region" description="Basic residues" evidence="1">
    <location>
        <begin position="2647"/>
        <end position="2657"/>
    </location>
</feature>
<feature type="compositionally biased region" description="Basic and acidic residues" evidence="1">
    <location>
        <begin position="1223"/>
        <end position="1238"/>
    </location>
</feature>
<feature type="region of interest" description="Disordered" evidence="1">
    <location>
        <begin position="204"/>
        <end position="247"/>
    </location>
</feature>
<feature type="region of interest" description="Disordered" evidence="1">
    <location>
        <begin position="132"/>
        <end position="168"/>
    </location>
</feature>
<feature type="region of interest" description="Disordered" evidence="1">
    <location>
        <begin position="4285"/>
        <end position="4333"/>
    </location>
</feature>
<name>A0A7R8V5G4_HERIL</name>
<feature type="region of interest" description="Disordered" evidence="1">
    <location>
        <begin position="3570"/>
        <end position="3601"/>
    </location>
</feature>
<feature type="region of interest" description="Disordered" evidence="1">
    <location>
        <begin position="707"/>
        <end position="739"/>
    </location>
</feature>
<feature type="compositionally biased region" description="Basic and acidic residues" evidence="1">
    <location>
        <begin position="370"/>
        <end position="404"/>
    </location>
</feature>
<evidence type="ECO:0000256" key="1">
    <source>
        <dbReference type="SAM" id="MobiDB-lite"/>
    </source>
</evidence>
<reference evidence="2 3" key="1">
    <citation type="submission" date="2020-11" db="EMBL/GenBank/DDBJ databases">
        <authorList>
            <person name="Wallbank WR R."/>
            <person name="Pardo Diaz C."/>
            <person name="Kozak K."/>
            <person name="Martin S."/>
            <person name="Jiggins C."/>
            <person name="Moest M."/>
            <person name="Warren A I."/>
            <person name="Generalovic N T."/>
            <person name="Byers J.R.P. K."/>
            <person name="Montejo-Kovacevich G."/>
            <person name="Yen C E."/>
        </authorList>
    </citation>
    <scope>NUCLEOTIDE SEQUENCE [LARGE SCALE GENOMIC DNA]</scope>
</reference>
<feature type="region of interest" description="Disordered" evidence="1">
    <location>
        <begin position="751"/>
        <end position="863"/>
    </location>
</feature>
<feature type="region of interest" description="Disordered" evidence="1">
    <location>
        <begin position="2424"/>
        <end position="2445"/>
    </location>
</feature>